<evidence type="ECO:0000313" key="4">
    <source>
        <dbReference type="EMBL" id="ORT81474.1"/>
    </source>
</evidence>
<protein>
    <recommendedName>
        <fullName evidence="7">Glycosyltransferase RgtA/B/C/D-like domain-containing protein</fullName>
    </recommendedName>
</protein>
<keyword evidence="2" id="KW-1133">Transmembrane helix</keyword>
<sequence length="364" mass="39196">MLDKLLRAGPRLSTGITRAIAALAVLAYWIIYAKAGALLPEFVFRDAEKIQSQIGGANTYEGTSFDAVAKFYAALGTTGTHLFVAAVGALCIWRMLGHGRRAGSLAACIVVLAPCVFFNLFVASKDTIVVLMAIVLSGVARRRSTIATLAAAVALYGGYALLVRGYFALVLALALAVLLFRRASWRGRTALALAVPVALFLLPNDAYYLLQHPRDMAADYLAYGSPFGARTSFRNPLPPDSFLAFCANYAYGVLRLNLPVLFMPGPKEFAMQAFVWIALAAAWRHGRGSALAPADLLASLVIGHVAVSMLFEPDLGSYTRHLSSVALFCAMQFDARLPRRLRPRGAPAPVAGMPRPSSLSRYRP</sequence>
<dbReference type="EMBL" id="NBYX01000023">
    <property type="protein sequence ID" value="ORT81474.1"/>
    <property type="molecule type" value="Genomic_DNA"/>
</dbReference>
<reference evidence="3 6" key="2">
    <citation type="submission" date="2020-04" db="EMBL/GenBank/DDBJ databases">
        <authorList>
            <person name="De Canck E."/>
        </authorList>
    </citation>
    <scope>NUCLEOTIDE SEQUENCE [LARGE SCALE GENOMIC DNA]</scope>
    <source>
        <strain evidence="3 6">LMG 29660</strain>
    </source>
</reference>
<dbReference type="RefSeq" id="WP_085042553.1">
    <property type="nucleotide sequence ID" value="NZ_CADIKG010000002.1"/>
</dbReference>
<feature type="transmembrane region" description="Helical" evidence="2">
    <location>
        <begin position="156"/>
        <end position="179"/>
    </location>
</feature>
<keyword evidence="2" id="KW-0472">Membrane</keyword>
<reference evidence="4 5" key="1">
    <citation type="submission" date="2017-04" db="EMBL/GenBank/DDBJ databases">
        <title>Burkholderia puraquae sp. nov., a novel Burkholderia cepacia complex species from hospital setting samples.</title>
        <authorList>
            <person name="Martina P."/>
            <person name="Leguizamon M."/>
            <person name="Prieto C."/>
            <person name="Sousa S."/>
            <person name="Montanaro P."/>
            <person name="Draghi W."/>
            <person name="Staembler M."/>
            <person name="Bettiol M."/>
            <person name="Figoli C."/>
            <person name="Palau J."/>
            <person name="Alvarez F."/>
            <person name="Benetti S."/>
            <person name="Anchat E."/>
            <person name="Vescina C."/>
            <person name="Ferreras J."/>
            <person name="Lasch P."/>
            <person name="Lagares A."/>
            <person name="Zorreguieta A."/>
            <person name="Yantorno O."/>
            <person name="Bosch A."/>
        </authorList>
    </citation>
    <scope>NUCLEOTIDE SEQUENCE [LARGE SCALE GENOMIC DNA]</scope>
    <source>
        <strain evidence="4 5">CAMPA 1040</strain>
    </source>
</reference>
<evidence type="ECO:0008006" key="7">
    <source>
        <dbReference type="Google" id="ProtNLM"/>
    </source>
</evidence>
<dbReference type="Proteomes" id="UP000494135">
    <property type="component" value="Unassembled WGS sequence"/>
</dbReference>
<feature type="transmembrane region" description="Helical" evidence="2">
    <location>
        <begin position="105"/>
        <end position="136"/>
    </location>
</feature>
<dbReference type="EMBL" id="CADIKG010000002">
    <property type="protein sequence ID" value="CAB3750148.1"/>
    <property type="molecule type" value="Genomic_DNA"/>
</dbReference>
<gene>
    <name evidence="4" type="ORF">B7G54_31015</name>
    <name evidence="3" type="ORF">LMG29660_01162</name>
</gene>
<dbReference type="AlphaFoldDB" id="A0A1X1P8A4"/>
<evidence type="ECO:0000256" key="2">
    <source>
        <dbReference type="SAM" id="Phobius"/>
    </source>
</evidence>
<proteinExistence type="predicted"/>
<feature type="transmembrane region" description="Helical" evidence="2">
    <location>
        <begin position="71"/>
        <end position="93"/>
    </location>
</feature>
<evidence type="ECO:0000313" key="5">
    <source>
        <dbReference type="Proteomes" id="UP000193146"/>
    </source>
</evidence>
<feature type="transmembrane region" description="Helical" evidence="2">
    <location>
        <begin position="12"/>
        <end position="31"/>
    </location>
</feature>
<evidence type="ECO:0000313" key="3">
    <source>
        <dbReference type="EMBL" id="CAB3750148.1"/>
    </source>
</evidence>
<evidence type="ECO:0000256" key="1">
    <source>
        <dbReference type="SAM" id="MobiDB-lite"/>
    </source>
</evidence>
<evidence type="ECO:0000313" key="6">
    <source>
        <dbReference type="Proteomes" id="UP000494135"/>
    </source>
</evidence>
<keyword evidence="2" id="KW-0812">Transmembrane</keyword>
<feature type="transmembrane region" description="Helical" evidence="2">
    <location>
        <begin position="191"/>
        <end position="210"/>
    </location>
</feature>
<feature type="region of interest" description="Disordered" evidence="1">
    <location>
        <begin position="344"/>
        <end position="364"/>
    </location>
</feature>
<dbReference type="Proteomes" id="UP000193146">
    <property type="component" value="Unassembled WGS sequence"/>
</dbReference>
<keyword evidence="5" id="KW-1185">Reference proteome</keyword>
<organism evidence="4 5">
    <name type="scientific">Burkholderia puraquae</name>
    <dbReference type="NCBI Taxonomy" id="1904757"/>
    <lineage>
        <taxon>Bacteria</taxon>
        <taxon>Pseudomonadati</taxon>
        <taxon>Pseudomonadota</taxon>
        <taxon>Betaproteobacteria</taxon>
        <taxon>Burkholderiales</taxon>
        <taxon>Burkholderiaceae</taxon>
        <taxon>Burkholderia</taxon>
        <taxon>Burkholderia cepacia complex</taxon>
    </lineage>
</organism>
<accession>A0A1X1P8A4</accession>
<feature type="compositionally biased region" description="Low complexity" evidence="1">
    <location>
        <begin position="344"/>
        <end position="356"/>
    </location>
</feature>
<name>A0A1X1P8A4_9BURK</name>